<dbReference type="GO" id="GO:0016787">
    <property type="term" value="F:hydrolase activity"/>
    <property type="evidence" value="ECO:0007669"/>
    <property type="project" value="UniProtKB-KW"/>
</dbReference>
<evidence type="ECO:0000256" key="6">
    <source>
        <dbReference type="ARBA" id="ARBA00023125"/>
    </source>
</evidence>
<comment type="similarity">
    <text evidence="1 8">Belongs to the SOS response-associated peptidase family.</text>
</comment>
<keyword evidence="2 8" id="KW-0645">Protease</keyword>
<sequence>MCYYNGVKVTRAEFIRLKQLEKAVAKYDFLNRDLHHGFDYGNVPVLKRINGAVDFDIVEMEWGFIPSYIRTREDALKMRMGFKDNNGVFKTPMITLNAVGEELLFPNKIYRQAALERRCLVLSTGFFEWRHVFPKNKRTGQPLKTAVKYPYHITVKDNHYFYMAGIWQTWTDKATGETVDTVSIVTTKANQLMEQVHNMKKRMPTILNEDLAYEWLLEDLSEERIIEIATSQFPSEAMSAYPIAKDFREALEPTKAFDYEDLPALEVA</sequence>
<dbReference type="EMBL" id="JBHSDC010000008">
    <property type="protein sequence ID" value="MFC4231498.1"/>
    <property type="molecule type" value="Genomic_DNA"/>
</dbReference>
<dbReference type="Proteomes" id="UP001595906">
    <property type="component" value="Unassembled WGS sequence"/>
</dbReference>
<keyword evidence="6" id="KW-0238">DNA-binding</keyword>
<keyword evidence="7" id="KW-0456">Lyase</keyword>
<keyword evidence="5" id="KW-0190">Covalent protein-DNA linkage</keyword>
<dbReference type="EC" id="3.4.-.-" evidence="8"/>
<dbReference type="Gene3D" id="3.90.1680.10">
    <property type="entry name" value="SOS response associated peptidase-like"/>
    <property type="match status" value="1"/>
</dbReference>
<protein>
    <recommendedName>
        <fullName evidence="8">Abasic site processing protein</fullName>
        <ecNumber evidence="8">3.4.-.-</ecNumber>
    </recommendedName>
</protein>
<reference evidence="10" key="1">
    <citation type="journal article" date="2019" name="Int. J. Syst. Evol. Microbiol.">
        <title>The Global Catalogue of Microorganisms (GCM) 10K type strain sequencing project: providing services to taxonomists for standard genome sequencing and annotation.</title>
        <authorList>
            <consortium name="The Broad Institute Genomics Platform"/>
            <consortium name="The Broad Institute Genome Sequencing Center for Infectious Disease"/>
            <person name="Wu L."/>
            <person name="Ma J."/>
        </authorList>
    </citation>
    <scope>NUCLEOTIDE SEQUENCE [LARGE SCALE GENOMIC DNA]</scope>
    <source>
        <strain evidence="10">CECT 8010</strain>
    </source>
</reference>
<evidence type="ECO:0000313" key="9">
    <source>
        <dbReference type="EMBL" id="MFC4231498.1"/>
    </source>
</evidence>
<keyword evidence="3" id="KW-0227">DNA damage</keyword>
<evidence type="ECO:0000256" key="3">
    <source>
        <dbReference type="ARBA" id="ARBA00022763"/>
    </source>
</evidence>
<dbReference type="RefSeq" id="WP_379012993.1">
    <property type="nucleotide sequence ID" value="NZ_JBHSDC010000008.1"/>
</dbReference>
<dbReference type="InterPro" id="IPR003738">
    <property type="entry name" value="SRAP"/>
</dbReference>
<keyword evidence="10" id="KW-1185">Reference proteome</keyword>
<proteinExistence type="inferred from homology"/>
<organism evidence="9 10">
    <name type="scientific">Parasediminibacterium paludis</name>
    <dbReference type="NCBI Taxonomy" id="908966"/>
    <lineage>
        <taxon>Bacteria</taxon>
        <taxon>Pseudomonadati</taxon>
        <taxon>Bacteroidota</taxon>
        <taxon>Chitinophagia</taxon>
        <taxon>Chitinophagales</taxon>
        <taxon>Chitinophagaceae</taxon>
        <taxon>Parasediminibacterium</taxon>
    </lineage>
</organism>
<dbReference type="Pfam" id="PF02586">
    <property type="entry name" value="SRAP"/>
    <property type="match status" value="1"/>
</dbReference>
<name>A0ABV8PUB8_9BACT</name>
<dbReference type="PANTHER" id="PTHR13604:SF0">
    <property type="entry name" value="ABASIC SITE PROCESSING PROTEIN HMCES"/>
    <property type="match status" value="1"/>
</dbReference>
<dbReference type="PANTHER" id="PTHR13604">
    <property type="entry name" value="DC12-RELATED"/>
    <property type="match status" value="1"/>
</dbReference>
<evidence type="ECO:0000256" key="4">
    <source>
        <dbReference type="ARBA" id="ARBA00022801"/>
    </source>
</evidence>
<dbReference type="InterPro" id="IPR036590">
    <property type="entry name" value="SRAP-like"/>
</dbReference>
<evidence type="ECO:0000256" key="8">
    <source>
        <dbReference type="RuleBase" id="RU364100"/>
    </source>
</evidence>
<evidence type="ECO:0000313" key="10">
    <source>
        <dbReference type="Proteomes" id="UP001595906"/>
    </source>
</evidence>
<accession>A0ABV8PUB8</accession>
<evidence type="ECO:0000256" key="7">
    <source>
        <dbReference type="ARBA" id="ARBA00023239"/>
    </source>
</evidence>
<dbReference type="SUPFAM" id="SSF143081">
    <property type="entry name" value="BB1717-like"/>
    <property type="match status" value="1"/>
</dbReference>
<keyword evidence="4 8" id="KW-0378">Hydrolase</keyword>
<evidence type="ECO:0000256" key="5">
    <source>
        <dbReference type="ARBA" id="ARBA00023124"/>
    </source>
</evidence>
<evidence type="ECO:0000256" key="1">
    <source>
        <dbReference type="ARBA" id="ARBA00008136"/>
    </source>
</evidence>
<gene>
    <name evidence="9" type="ORF">ACFOW1_06340</name>
</gene>
<comment type="caution">
    <text evidence="9">The sequence shown here is derived from an EMBL/GenBank/DDBJ whole genome shotgun (WGS) entry which is preliminary data.</text>
</comment>
<evidence type="ECO:0000256" key="2">
    <source>
        <dbReference type="ARBA" id="ARBA00022670"/>
    </source>
</evidence>